<feature type="transmembrane region" description="Helical" evidence="8">
    <location>
        <begin position="579"/>
        <end position="598"/>
    </location>
</feature>
<dbReference type="InterPro" id="IPR040241">
    <property type="entry name" value="TRP_Flc/Pkd2-like"/>
</dbReference>
<feature type="transmembrane region" description="Helical" evidence="8">
    <location>
        <begin position="666"/>
        <end position="698"/>
    </location>
</feature>
<dbReference type="InterPro" id="IPR010308">
    <property type="entry name" value="TRP_C"/>
</dbReference>
<dbReference type="GO" id="GO:0055085">
    <property type="term" value="P:transmembrane transport"/>
    <property type="evidence" value="ECO:0007669"/>
    <property type="project" value="TreeGrafter"/>
</dbReference>
<feature type="transmembrane region" description="Helical" evidence="8">
    <location>
        <begin position="635"/>
        <end position="654"/>
    </location>
</feature>
<dbReference type="PANTHER" id="PTHR31145:SF7">
    <property type="entry name" value="TRP-LIKE ION CHANNEL"/>
    <property type="match status" value="1"/>
</dbReference>
<evidence type="ECO:0000256" key="4">
    <source>
        <dbReference type="ARBA" id="ARBA00022729"/>
    </source>
</evidence>
<organism evidence="11 12">
    <name type="scientific">Rhizodiscina lignyota</name>
    <dbReference type="NCBI Taxonomy" id="1504668"/>
    <lineage>
        <taxon>Eukaryota</taxon>
        <taxon>Fungi</taxon>
        <taxon>Dikarya</taxon>
        <taxon>Ascomycota</taxon>
        <taxon>Pezizomycotina</taxon>
        <taxon>Dothideomycetes</taxon>
        <taxon>Pleosporomycetidae</taxon>
        <taxon>Aulographales</taxon>
        <taxon>Rhizodiscinaceae</taxon>
        <taxon>Rhizodiscina</taxon>
    </lineage>
</organism>
<evidence type="ECO:0000256" key="5">
    <source>
        <dbReference type="ARBA" id="ARBA00022989"/>
    </source>
</evidence>
<keyword evidence="6 8" id="KW-0472">Membrane</keyword>
<keyword evidence="4 9" id="KW-0732">Signal</keyword>
<gene>
    <name evidence="11" type="ORF">NA57DRAFT_39945</name>
</gene>
<comment type="similarity">
    <text evidence="2">Belongs to the transient receptor potential (TRP) ion channel family.</text>
</comment>
<feature type="compositionally biased region" description="Polar residues" evidence="7">
    <location>
        <begin position="779"/>
        <end position="789"/>
    </location>
</feature>
<feature type="domain" description="ML-like" evidence="10">
    <location>
        <begin position="57"/>
        <end position="201"/>
    </location>
</feature>
<protein>
    <submittedName>
        <fullName evidence="11">TRP-domain-containing protein</fullName>
    </submittedName>
</protein>
<reference evidence="11" key="1">
    <citation type="journal article" date="2020" name="Stud. Mycol.">
        <title>101 Dothideomycetes genomes: a test case for predicting lifestyles and emergence of pathogens.</title>
        <authorList>
            <person name="Haridas S."/>
            <person name="Albert R."/>
            <person name="Binder M."/>
            <person name="Bloem J."/>
            <person name="Labutti K."/>
            <person name="Salamov A."/>
            <person name="Andreopoulos B."/>
            <person name="Baker S."/>
            <person name="Barry K."/>
            <person name="Bills G."/>
            <person name="Bluhm B."/>
            <person name="Cannon C."/>
            <person name="Castanera R."/>
            <person name="Culley D."/>
            <person name="Daum C."/>
            <person name="Ezra D."/>
            <person name="Gonzalez J."/>
            <person name="Henrissat B."/>
            <person name="Kuo A."/>
            <person name="Liang C."/>
            <person name="Lipzen A."/>
            <person name="Lutzoni F."/>
            <person name="Magnuson J."/>
            <person name="Mondo S."/>
            <person name="Nolan M."/>
            <person name="Ohm R."/>
            <person name="Pangilinan J."/>
            <person name="Park H.-J."/>
            <person name="Ramirez L."/>
            <person name="Alfaro M."/>
            <person name="Sun H."/>
            <person name="Tritt A."/>
            <person name="Yoshinaga Y."/>
            <person name="Zwiers L.-H."/>
            <person name="Turgeon B."/>
            <person name="Goodwin S."/>
            <person name="Spatafora J."/>
            <person name="Crous P."/>
            <person name="Grigoriev I."/>
        </authorList>
    </citation>
    <scope>NUCLEOTIDE SEQUENCE</scope>
    <source>
        <strain evidence="11">CBS 133067</strain>
    </source>
</reference>
<evidence type="ECO:0000256" key="1">
    <source>
        <dbReference type="ARBA" id="ARBA00004141"/>
    </source>
</evidence>
<comment type="subcellular location">
    <subcellularLocation>
        <location evidence="1">Membrane</location>
        <topology evidence="1">Multi-pass membrane protein</topology>
    </subcellularLocation>
</comment>
<evidence type="ECO:0000256" key="3">
    <source>
        <dbReference type="ARBA" id="ARBA00022692"/>
    </source>
</evidence>
<evidence type="ECO:0000256" key="6">
    <source>
        <dbReference type="ARBA" id="ARBA00023136"/>
    </source>
</evidence>
<keyword evidence="12" id="KW-1185">Reference proteome</keyword>
<evidence type="ECO:0000313" key="11">
    <source>
        <dbReference type="EMBL" id="KAF2097994.1"/>
    </source>
</evidence>
<feature type="transmembrane region" description="Helical" evidence="8">
    <location>
        <begin position="391"/>
        <end position="412"/>
    </location>
</feature>
<feature type="region of interest" description="Disordered" evidence="7">
    <location>
        <begin position="730"/>
        <end position="805"/>
    </location>
</feature>
<evidence type="ECO:0000256" key="7">
    <source>
        <dbReference type="SAM" id="MobiDB-lite"/>
    </source>
</evidence>
<dbReference type="GO" id="GO:0009272">
    <property type="term" value="P:fungal-type cell wall biogenesis"/>
    <property type="evidence" value="ECO:0007669"/>
    <property type="project" value="TreeGrafter"/>
</dbReference>
<dbReference type="Proteomes" id="UP000799772">
    <property type="component" value="Unassembled WGS sequence"/>
</dbReference>
<feature type="transmembrane region" description="Helical" evidence="8">
    <location>
        <begin position="433"/>
        <end position="455"/>
    </location>
</feature>
<comment type="caution">
    <text evidence="11">The sequence shown here is derived from an EMBL/GenBank/DDBJ whole genome shotgun (WGS) entry which is preliminary data.</text>
</comment>
<feature type="transmembrane region" description="Helical" evidence="8">
    <location>
        <begin position="604"/>
        <end position="623"/>
    </location>
</feature>
<dbReference type="InterPro" id="IPR032800">
    <property type="entry name" value="TRP_N"/>
</dbReference>
<dbReference type="AlphaFoldDB" id="A0A9P4IC02"/>
<feature type="transmembrane region" description="Helical" evidence="8">
    <location>
        <begin position="206"/>
        <end position="227"/>
    </location>
</feature>
<dbReference type="EMBL" id="ML978127">
    <property type="protein sequence ID" value="KAF2097994.1"/>
    <property type="molecule type" value="Genomic_DNA"/>
</dbReference>
<feature type="chain" id="PRO_5040386032" evidence="9">
    <location>
        <begin position="27"/>
        <end position="805"/>
    </location>
</feature>
<accession>A0A9P4IC02</accession>
<dbReference type="Pfam" id="PF06011">
    <property type="entry name" value="TRP"/>
    <property type="match status" value="1"/>
</dbReference>
<feature type="signal peptide" evidence="9">
    <location>
        <begin position="1"/>
        <end position="26"/>
    </location>
</feature>
<dbReference type="PANTHER" id="PTHR31145">
    <property type="entry name" value="INTEGRAL MEMBRANE PROTEIN (AFU_ORTHOLOGUE AFUA_7G01610)"/>
    <property type="match status" value="1"/>
</dbReference>
<evidence type="ECO:0000256" key="9">
    <source>
        <dbReference type="SAM" id="SignalP"/>
    </source>
</evidence>
<dbReference type="Pfam" id="PF14558">
    <property type="entry name" value="TRP_N"/>
    <property type="match status" value="1"/>
</dbReference>
<name>A0A9P4IC02_9PEZI</name>
<dbReference type="OrthoDB" id="5377623at2759"/>
<evidence type="ECO:0000259" key="10">
    <source>
        <dbReference type="SMART" id="SM01320"/>
    </source>
</evidence>
<dbReference type="GO" id="GO:0016020">
    <property type="term" value="C:membrane"/>
    <property type="evidence" value="ECO:0007669"/>
    <property type="project" value="UniProtKB-SubCell"/>
</dbReference>
<feature type="non-terminal residue" evidence="11">
    <location>
        <position position="805"/>
    </location>
</feature>
<dbReference type="SMART" id="SM01320">
    <property type="entry name" value="TRP_N"/>
    <property type="match status" value="1"/>
</dbReference>
<sequence length="805" mass="89781">MAAFSLRSVFLILLTFLSNVQLSVEGDTITINPKSGEWISYENSQGQSVWLNNFRKPALYTGDFGDCEGDSLVNLTRFDAALYTDNMTVLVHWAGETALLNQSLMVYLAVYAYGKTYWELPFNPCNANINSLCPMNASVPIEASFNIPIGQNTLDTIPSIAYSIPDFEGQAIMRIFANISITDGYQIGCFSARLTNGATFSQPQSVGPILGIFAFVALVASFATTVYGDEIPTMRTHYAHSLSVLVVFAVYQHIFFTGALSVNWPSVLPAFWSNYAWSAGMIYVTSMQDSISNFIGNNVGNTSMVGAAGTGTTVDVGGGYDISQIYRKRKSKPAMAGTHLAKRTLLNSTDGFKWYGNPVTRGLPLPGNFSGFAGTLGDEKIPASNAFLTGLIWFLILLLCVCVSVVAFKFLLEALARLKAMKSERFNYFRRHWLLYTAQAALRTCFIAFFMMTFLTLFQSTYRGASAVIAIAAIVFVIFVVGMFGIAGYACYYRLRYGKWVNEPDRLLLERKNLLHVFPYFGVSRRSKHPEETETHYLGSIPAWRFGHVPPEGDKHVHEDEGYIRKFGWLASRFRRTRWWFFAAWLVYELVRACFFAGASGHAMTQVFGLLAVEIIAFIAIIYLRPFEGQRLNALVVYCLGFSKVATVALSAAFDVSFNLQRITTTAIGIVIIVIQGILTIVLFIAIVVGAISSWFSVTRNRKDEEFRPRKWLKFRTRYFQHLEYASTGVAPPPKPKKEKKLAKDVQESNDEVPSSAEKTEDAIASNKAAVGSRRSRALSMTSNLSRSSLPYGARQHRSTWSRDF</sequence>
<keyword evidence="5 8" id="KW-1133">Transmembrane helix</keyword>
<keyword evidence="3 8" id="KW-0812">Transmembrane</keyword>
<feature type="transmembrane region" description="Helical" evidence="8">
    <location>
        <begin position="467"/>
        <end position="492"/>
    </location>
</feature>
<evidence type="ECO:0000256" key="8">
    <source>
        <dbReference type="SAM" id="Phobius"/>
    </source>
</evidence>
<proteinExistence type="inferred from homology"/>
<evidence type="ECO:0000256" key="2">
    <source>
        <dbReference type="ARBA" id="ARBA00010642"/>
    </source>
</evidence>
<feature type="compositionally biased region" description="Basic residues" evidence="7">
    <location>
        <begin position="795"/>
        <end position="805"/>
    </location>
</feature>
<feature type="transmembrane region" description="Helical" evidence="8">
    <location>
        <begin position="239"/>
        <end position="262"/>
    </location>
</feature>
<evidence type="ECO:0000313" key="12">
    <source>
        <dbReference type="Proteomes" id="UP000799772"/>
    </source>
</evidence>